<evidence type="ECO:0000313" key="2">
    <source>
        <dbReference type="Proteomes" id="UP000030693"/>
    </source>
</evidence>
<proteinExistence type="predicted"/>
<accession>A0A058ZE85</accession>
<dbReference type="EMBL" id="KB932202">
    <property type="protein sequence ID" value="KCV71772.1"/>
    <property type="molecule type" value="Genomic_DNA"/>
</dbReference>
<dbReference type="GeneID" id="20525915"/>
<gene>
    <name evidence="1" type="ORF">H696_01190</name>
</gene>
<dbReference type="Proteomes" id="UP000030693">
    <property type="component" value="Unassembled WGS sequence"/>
</dbReference>
<reference evidence="1" key="1">
    <citation type="submission" date="2013-04" db="EMBL/GenBank/DDBJ databases">
        <title>The Genome Sequence of Fonticula alba ATCC 38817.</title>
        <authorList>
            <consortium name="The Broad Institute Genomics Platform"/>
            <person name="Russ C."/>
            <person name="Cuomo C."/>
            <person name="Burger G."/>
            <person name="Gray M.W."/>
            <person name="Holland P.W.H."/>
            <person name="King N."/>
            <person name="Lang F.B.F."/>
            <person name="Roger A.J."/>
            <person name="Ruiz-Trillo I."/>
            <person name="Brown M."/>
            <person name="Walker B."/>
            <person name="Young S."/>
            <person name="Zeng Q."/>
            <person name="Gargeya S."/>
            <person name="Fitzgerald M."/>
            <person name="Haas B."/>
            <person name="Abouelleil A."/>
            <person name="Allen A.W."/>
            <person name="Alvarado L."/>
            <person name="Arachchi H.M."/>
            <person name="Berlin A.M."/>
            <person name="Chapman S.B."/>
            <person name="Gainer-Dewar J."/>
            <person name="Goldberg J."/>
            <person name="Griggs A."/>
            <person name="Gujja S."/>
            <person name="Hansen M."/>
            <person name="Howarth C."/>
            <person name="Imamovic A."/>
            <person name="Ireland A."/>
            <person name="Larimer J."/>
            <person name="McCowan C."/>
            <person name="Murphy C."/>
            <person name="Pearson M."/>
            <person name="Poon T.W."/>
            <person name="Priest M."/>
            <person name="Roberts A."/>
            <person name="Saif S."/>
            <person name="Shea T."/>
            <person name="Sisk P."/>
            <person name="Sykes S."/>
            <person name="Wortman J."/>
            <person name="Nusbaum C."/>
            <person name="Birren B."/>
        </authorList>
    </citation>
    <scope>NUCLEOTIDE SEQUENCE [LARGE SCALE GENOMIC DNA]</scope>
    <source>
        <strain evidence="1">ATCC 38817</strain>
    </source>
</reference>
<sequence>MEGNIHHIIHRRLARNHLYHTYRQLFFTAASISREGPISRLPLELVRYICLI</sequence>
<evidence type="ECO:0000313" key="1">
    <source>
        <dbReference type="EMBL" id="KCV71772.1"/>
    </source>
</evidence>
<keyword evidence="2" id="KW-1185">Reference proteome</keyword>
<organism evidence="1">
    <name type="scientific">Fonticula alba</name>
    <name type="common">Slime mold</name>
    <dbReference type="NCBI Taxonomy" id="691883"/>
    <lineage>
        <taxon>Eukaryota</taxon>
        <taxon>Rotosphaerida</taxon>
        <taxon>Fonticulaceae</taxon>
        <taxon>Fonticula</taxon>
    </lineage>
</organism>
<dbReference type="AlphaFoldDB" id="A0A058ZE85"/>
<protein>
    <submittedName>
        <fullName evidence="1">Uncharacterized protein</fullName>
    </submittedName>
</protein>
<dbReference type="RefSeq" id="XP_009493350.1">
    <property type="nucleotide sequence ID" value="XM_009495075.1"/>
</dbReference>
<name>A0A058ZE85_FONAL</name>